<accession>A0A174VKN5</accession>
<protein>
    <submittedName>
        <fullName evidence="1">Uncharacterized protein</fullName>
    </submittedName>
</protein>
<dbReference type="AlphaFoldDB" id="A0A174VKN5"/>
<reference evidence="2" key="2">
    <citation type="submission" date="2019-11" db="EMBL/GenBank/DDBJ databases">
        <authorList>
            <person name="Feng L."/>
        </authorList>
    </citation>
    <scope>NUCLEOTIDE SEQUENCE</scope>
    <source>
        <strain evidence="2">BfaecisLFYP10</strain>
    </source>
</reference>
<dbReference type="EMBL" id="CZAE01000046">
    <property type="protein sequence ID" value="CUQ33811.1"/>
    <property type="molecule type" value="Genomic_DNA"/>
</dbReference>
<gene>
    <name evidence="2" type="ORF">BFLFYP10_05152</name>
    <name evidence="1" type="ORF">ERS852461_05059</name>
</gene>
<reference evidence="1 3" key="1">
    <citation type="submission" date="2015-09" db="EMBL/GenBank/DDBJ databases">
        <authorList>
            <consortium name="Pathogen Informatics"/>
        </authorList>
    </citation>
    <scope>NUCLEOTIDE SEQUENCE [LARGE SCALE GENOMIC DNA]</scope>
    <source>
        <strain evidence="1 3">2789STDY5834846</strain>
    </source>
</reference>
<organism evidence="1 3">
    <name type="scientific">Bacteroides faecis</name>
    <dbReference type="NCBI Taxonomy" id="674529"/>
    <lineage>
        <taxon>Bacteria</taxon>
        <taxon>Pseudomonadati</taxon>
        <taxon>Bacteroidota</taxon>
        <taxon>Bacteroidia</taxon>
        <taxon>Bacteroidales</taxon>
        <taxon>Bacteroidaceae</taxon>
        <taxon>Bacteroides</taxon>
    </lineage>
</organism>
<proteinExistence type="predicted"/>
<evidence type="ECO:0000313" key="1">
    <source>
        <dbReference type="EMBL" id="CUQ33811.1"/>
    </source>
</evidence>
<accession>A0A6N2R889</accession>
<dbReference type="Proteomes" id="UP000095606">
    <property type="component" value="Unassembled WGS sequence"/>
</dbReference>
<name>A0A174VKN5_9BACE</name>
<sequence>MDTKMLHPVDWLKGSLDAEKYCRVQLLIIQKGVDEDEISVSIGDREDNAIVEGISFNSCLSFFQADEVG</sequence>
<evidence type="ECO:0000313" key="3">
    <source>
        <dbReference type="Proteomes" id="UP000095606"/>
    </source>
</evidence>
<dbReference type="EMBL" id="CACRSZ010000005">
    <property type="protein sequence ID" value="VYS76986.1"/>
    <property type="molecule type" value="Genomic_DNA"/>
</dbReference>
<evidence type="ECO:0000313" key="2">
    <source>
        <dbReference type="EMBL" id="VYS76986.1"/>
    </source>
</evidence>